<evidence type="ECO:0000256" key="4">
    <source>
        <dbReference type="ARBA" id="ARBA00022448"/>
    </source>
</evidence>
<comment type="subcellular location">
    <subcellularLocation>
        <location evidence="1">Golgi apparatus membrane</location>
        <topology evidence="1">Single-pass type IV membrane protein</topology>
    </subcellularLocation>
</comment>
<evidence type="ECO:0000256" key="3">
    <source>
        <dbReference type="ARBA" id="ARBA00015612"/>
    </source>
</evidence>
<gene>
    <name evidence="11" type="ORF">GE061_001139</name>
</gene>
<evidence type="ECO:0000256" key="8">
    <source>
        <dbReference type="ARBA" id="ARBA00023034"/>
    </source>
</evidence>
<keyword evidence="6" id="KW-0653">Protein transport</keyword>
<keyword evidence="8" id="KW-0333">Golgi apparatus</keyword>
<keyword evidence="4" id="KW-0813">Transport</keyword>
<evidence type="ECO:0000256" key="7">
    <source>
        <dbReference type="ARBA" id="ARBA00022989"/>
    </source>
</evidence>
<organism evidence="11 12">
    <name type="scientific">Apolygus lucorum</name>
    <name type="common">Small green plant bug</name>
    <name type="synonym">Lygocoris lucorum</name>
    <dbReference type="NCBI Taxonomy" id="248454"/>
    <lineage>
        <taxon>Eukaryota</taxon>
        <taxon>Metazoa</taxon>
        <taxon>Ecdysozoa</taxon>
        <taxon>Arthropoda</taxon>
        <taxon>Hexapoda</taxon>
        <taxon>Insecta</taxon>
        <taxon>Pterygota</taxon>
        <taxon>Neoptera</taxon>
        <taxon>Paraneoptera</taxon>
        <taxon>Hemiptera</taxon>
        <taxon>Heteroptera</taxon>
        <taxon>Panheteroptera</taxon>
        <taxon>Cimicomorpha</taxon>
        <taxon>Miridae</taxon>
        <taxon>Mirini</taxon>
        <taxon>Apolygus</taxon>
    </lineage>
</organism>
<feature type="coiled-coil region" evidence="10">
    <location>
        <begin position="52"/>
        <end position="132"/>
    </location>
</feature>
<dbReference type="GO" id="GO:0005801">
    <property type="term" value="C:cis-Golgi network"/>
    <property type="evidence" value="ECO:0007669"/>
    <property type="project" value="InterPro"/>
</dbReference>
<evidence type="ECO:0000256" key="5">
    <source>
        <dbReference type="ARBA" id="ARBA00022692"/>
    </source>
</evidence>
<dbReference type="PANTHER" id="PTHR21094:SF2">
    <property type="entry name" value="GOLGI SNAP RECEPTOR COMPLEX MEMBER 1"/>
    <property type="match status" value="1"/>
</dbReference>
<dbReference type="OrthoDB" id="422156at2759"/>
<dbReference type="Proteomes" id="UP000466442">
    <property type="component" value="Linkage Group LG1"/>
</dbReference>
<comment type="similarity">
    <text evidence="2">Belongs to the GOSR1 family.</text>
</comment>
<dbReference type="GO" id="GO:0048219">
    <property type="term" value="P:inter-Golgi cisterna vesicle-mediated transport"/>
    <property type="evidence" value="ECO:0007669"/>
    <property type="project" value="TreeGrafter"/>
</dbReference>
<keyword evidence="7" id="KW-1133">Transmembrane helix</keyword>
<evidence type="ECO:0000256" key="10">
    <source>
        <dbReference type="SAM" id="Coils"/>
    </source>
</evidence>
<evidence type="ECO:0000256" key="1">
    <source>
        <dbReference type="ARBA" id="ARBA00004409"/>
    </source>
</evidence>
<dbReference type="GO" id="GO:0031201">
    <property type="term" value="C:SNARE complex"/>
    <property type="evidence" value="ECO:0007669"/>
    <property type="project" value="TreeGrafter"/>
</dbReference>
<dbReference type="GO" id="GO:0005797">
    <property type="term" value="C:Golgi medial cisterna"/>
    <property type="evidence" value="ECO:0007669"/>
    <property type="project" value="TreeGrafter"/>
</dbReference>
<accession>A0A8S9Y7T3</accession>
<evidence type="ECO:0000313" key="12">
    <source>
        <dbReference type="Proteomes" id="UP000466442"/>
    </source>
</evidence>
<dbReference type="GO" id="GO:0005484">
    <property type="term" value="F:SNAP receptor activity"/>
    <property type="evidence" value="ECO:0007669"/>
    <property type="project" value="TreeGrafter"/>
</dbReference>
<sequence length="252" mass="29351">MMSTYEELHKQARRLEGEIDVKLISFSKACAGRKSKTTNSYSEPLLSTDHVVESASMEIEDLLQKLTTINDKMASVDAAGNRLIPHTLQRHREILQDYSSEYKKTINNYQARKEKEELLEGVQKDLDSHKLNAGLNRRSDMFLKENEHIRSSDRLVDDQIRIAVETREHLMSQRLTMKRLQTRMHDLSNRFPLLNSLIQRINLHKRRDSLILGMVVFVFKVEAYPPISVPKCFYLNYGKFGEHFDLLSILLC</sequence>
<protein>
    <recommendedName>
        <fullName evidence="3">Golgi SNAP receptor complex member 1</fullName>
    </recommendedName>
</protein>
<name>A0A8S9Y7T3_APOLU</name>
<keyword evidence="5" id="KW-0812">Transmembrane</keyword>
<comment type="caution">
    <text evidence="11">The sequence shown here is derived from an EMBL/GenBank/DDBJ whole genome shotgun (WGS) entry which is preliminary data.</text>
</comment>
<evidence type="ECO:0000256" key="6">
    <source>
        <dbReference type="ARBA" id="ARBA00022927"/>
    </source>
</evidence>
<dbReference type="GO" id="GO:0006906">
    <property type="term" value="P:vesicle fusion"/>
    <property type="evidence" value="ECO:0007669"/>
    <property type="project" value="TreeGrafter"/>
</dbReference>
<dbReference type="AlphaFoldDB" id="A0A8S9Y7T3"/>
<dbReference type="GO" id="GO:0015031">
    <property type="term" value="P:protein transport"/>
    <property type="evidence" value="ECO:0007669"/>
    <property type="project" value="UniProtKB-KW"/>
</dbReference>
<evidence type="ECO:0000256" key="2">
    <source>
        <dbReference type="ARBA" id="ARBA00008473"/>
    </source>
</evidence>
<keyword evidence="10" id="KW-0175">Coiled coil</keyword>
<dbReference type="CDD" id="cd15864">
    <property type="entry name" value="SNARE_GS28"/>
    <property type="match status" value="1"/>
</dbReference>
<dbReference type="EMBL" id="WIXP02000001">
    <property type="protein sequence ID" value="KAF6216789.1"/>
    <property type="molecule type" value="Genomic_DNA"/>
</dbReference>
<keyword evidence="12" id="KW-1185">Reference proteome</keyword>
<reference evidence="11" key="1">
    <citation type="journal article" date="2021" name="Mol. Ecol. Resour.">
        <title>Apolygus lucorum genome provides insights into omnivorousness and mesophyll feeding.</title>
        <authorList>
            <person name="Liu Y."/>
            <person name="Liu H."/>
            <person name="Wang H."/>
            <person name="Huang T."/>
            <person name="Liu B."/>
            <person name="Yang B."/>
            <person name="Yin L."/>
            <person name="Li B."/>
            <person name="Zhang Y."/>
            <person name="Zhang S."/>
            <person name="Jiang F."/>
            <person name="Zhang X."/>
            <person name="Ren Y."/>
            <person name="Wang B."/>
            <person name="Wang S."/>
            <person name="Lu Y."/>
            <person name="Wu K."/>
            <person name="Fan W."/>
            <person name="Wang G."/>
        </authorList>
    </citation>
    <scope>NUCLEOTIDE SEQUENCE</scope>
    <source>
        <strain evidence="11">12Hb</strain>
    </source>
</reference>
<dbReference type="PANTHER" id="PTHR21094">
    <property type="entry name" value="GOS-28 SNARE- RELATED"/>
    <property type="match status" value="1"/>
</dbReference>
<dbReference type="GO" id="GO:0000139">
    <property type="term" value="C:Golgi membrane"/>
    <property type="evidence" value="ECO:0007669"/>
    <property type="project" value="UniProtKB-SubCell"/>
</dbReference>
<evidence type="ECO:0000313" key="11">
    <source>
        <dbReference type="EMBL" id="KAF6216789.1"/>
    </source>
</evidence>
<dbReference type="PIRSF" id="PIRSF027109">
    <property type="entry name" value="Golgi_SNARE"/>
    <property type="match status" value="1"/>
</dbReference>
<dbReference type="GO" id="GO:0006888">
    <property type="term" value="P:endoplasmic reticulum to Golgi vesicle-mediated transport"/>
    <property type="evidence" value="ECO:0007669"/>
    <property type="project" value="InterPro"/>
</dbReference>
<keyword evidence="9" id="KW-0472">Membrane</keyword>
<dbReference type="Pfam" id="PF12352">
    <property type="entry name" value="V-SNARE_C"/>
    <property type="match status" value="1"/>
</dbReference>
<evidence type="ECO:0000256" key="9">
    <source>
        <dbReference type="ARBA" id="ARBA00023136"/>
    </source>
</evidence>
<proteinExistence type="inferred from homology"/>
<dbReference type="InterPro" id="IPR023601">
    <property type="entry name" value="Golgi_SNAP_su1"/>
</dbReference>